<dbReference type="Ensembl" id="ENSCSAVT00000005450.1">
    <property type="protein sequence ID" value="ENSCSAVP00000005378.1"/>
    <property type="gene ID" value="ENSCSAVG00000003214.1"/>
</dbReference>
<name>H2YJ79_CIOSA</name>
<protein>
    <submittedName>
        <fullName evidence="1">Uncharacterized protein</fullName>
    </submittedName>
</protein>
<keyword evidence="2" id="KW-1185">Reference proteome</keyword>
<dbReference type="Proteomes" id="UP000007875">
    <property type="component" value="Unassembled WGS sequence"/>
</dbReference>
<reference evidence="2" key="1">
    <citation type="submission" date="2003-08" db="EMBL/GenBank/DDBJ databases">
        <authorList>
            <person name="Birren B."/>
            <person name="Nusbaum C."/>
            <person name="Abebe A."/>
            <person name="Abouelleil A."/>
            <person name="Adekoya E."/>
            <person name="Ait-zahra M."/>
            <person name="Allen N."/>
            <person name="Allen T."/>
            <person name="An P."/>
            <person name="Anderson M."/>
            <person name="Anderson S."/>
            <person name="Arachchi H."/>
            <person name="Armbruster J."/>
            <person name="Bachantsang P."/>
            <person name="Baldwin J."/>
            <person name="Barry A."/>
            <person name="Bayul T."/>
            <person name="Blitshsteyn B."/>
            <person name="Bloom T."/>
            <person name="Blye J."/>
            <person name="Boguslavskiy L."/>
            <person name="Borowsky M."/>
            <person name="Boukhgalter B."/>
            <person name="Brunache A."/>
            <person name="Butler J."/>
            <person name="Calixte N."/>
            <person name="Calvo S."/>
            <person name="Camarata J."/>
            <person name="Campo K."/>
            <person name="Chang J."/>
            <person name="Cheshatsang Y."/>
            <person name="Citroen M."/>
            <person name="Collymore A."/>
            <person name="Considine T."/>
            <person name="Cook A."/>
            <person name="Cooke P."/>
            <person name="Corum B."/>
            <person name="Cuomo C."/>
            <person name="David R."/>
            <person name="Dawoe T."/>
            <person name="Degray S."/>
            <person name="Dodge S."/>
            <person name="Dooley K."/>
            <person name="Dorje P."/>
            <person name="Dorjee K."/>
            <person name="Dorris L."/>
            <person name="Duffey N."/>
            <person name="Dupes A."/>
            <person name="Elkins T."/>
            <person name="Engels R."/>
            <person name="Erickson J."/>
            <person name="Farina A."/>
            <person name="Faro S."/>
            <person name="Ferreira P."/>
            <person name="Fischer H."/>
            <person name="Fitzgerald M."/>
            <person name="Foley K."/>
            <person name="Gage D."/>
            <person name="Galagan J."/>
            <person name="Gearin G."/>
            <person name="Gnerre S."/>
            <person name="Gnirke A."/>
            <person name="Goyette A."/>
            <person name="Graham J."/>
            <person name="Grandbois E."/>
            <person name="Gyaltsen K."/>
            <person name="Hafez N."/>
            <person name="Hagopian D."/>
            <person name="Hagos B."/>
            <person name="Hall J."/>
            <person name="Hatcher B."/>
            <person name="Heller A."/>
            <person name="Higgins H."/>
            <person name="Honan T."/>
            <person name="Horn A."/>
            <person name="Houde N."/>
            <person name="Hughes L."/>
            <person name="Hulme W."/>
            <person name="Husby E."/>
            <person name="Iliev I."/>
            <person name="Jaffe D."/>
            <person name="Jones C."/>
            <person name="Kamal M."/>
            <person name="Kamat A."/>
            <person name="Kamvysselis M."/>
            <person name="Karlsson E."/>
            <person name="Kells C."/>
            <person name="Kieu A."/>
            <person name="Kisner P."/>
            <person name="Kodira C."/>
            <person name="Kulbokas E."/>
            <person name="Labutti K."/>
            <person name="Lama D."/>
            <person name="Landers T."/>
            <person name="Leger J."/>
            <person name="Levine S."/>
            <person name="Lewis D."/>
            <person name="Lewis T."/>
            <person name="Lindblad-toh K."/>
            <person name="Liu X."/>
            <person name="Lokyitsang T."/>
            <person name="Lokyitsang Y."/>
            <person name="Lucien O."/>
            <person name="Lui A."/>
            <person name="Ma L.J."/>
            <person name="Mabbitt R."/>
            <person name="Macdonald J."/>
            <person name="Maclean C."/>
            <person name="Major J."/>
            <person name="Manning J."/>
            <person name="Marabella R."/>
            <person name="Maru K."/>
            <person name="Matthews C."/>
            <person name="Mauceli E."/>
            <person name="Mccarthy M."/>
            <person name="Mcdonough S."/>
            <person name="Mcghee T."/>
            <person name="Meldrim J."/>
            <person name="Meneus L."/>
            <person name="Mesirov J."/>
            <person name="Mihalev A."/>
            <person name="Mihova T."/>
            <person name="Mikkelsen T."/>
            <person name="Mlenga V."/>
            <person name="Moru K."/>
            <person name="Mozes J."/>
            <person name="Mulrain L."/>
            <person name="Munson G."/>
            <person name="Naylor J."/>
            <person name="Newes C."/>
            <person name="Nguyen C."/>
            <person name="Nguyen N."/>
            <person name="Nguyen T."/>
            <person name="Nicol R."/>
            <person name="Nielsen C."/>
            <person name="Nizzari M."/>
            <person name="Norbu C."/>
            <person name="Norbu N."/>
            <person name="O'donnell P."/>
            <person name="Okoawo O."/>
            <person name="O'leary S."/>
            <person name="Omotosho B."/>
            <person name="O'neill K."/>
            <person name="Osman S."/>
            <person name="Parker S."/>
            <person name="Perrin D."/>
            <person name="Phunkhang P."/>
            <person name="Piqani B."/>
            <person name="Purcell S."/>
            <person name="Rachupka T."/>
            <person name="Ramasamy U."/>
            <person name="Rameau R."/>
            <person name="Ray V."/>
            <person name="Raymond C."/>
            <person name="Retta R."/>
            <person name="Richardson S."/>
            <person name="Rise C."/>
            <person name="Rodriguez J."/>
            <person name="Rogers J."/>
            <person name="Rogov P."/>
            <person name="Rutman M."/>
            <person name="Schupbach R."/>
            <person name="Seaman C."/>
            <person name="Settipalli S."/>
            <person name="Sharpe T."/>
            <person name="Sheridan J."/>
            <person name="Sherpa N."/>
            <person name="Shi J."/>
            <person name="Smirnov S."/>
            <person name="Smith C."/>
            <person name="Sougnez C."/>
            <person name="Spencer B."/>
            <person name="Stalker J."/>
            <person name="Stange-thomann N."/>
            <person name="Stavropoulos S."/>
            <person name="Stetson K."/>
            <person name="Stone C."/>
            <person name="Stone S."/>
            <person name="Stubbs M."/>
            <person name="Talamas J."/>
            <person name="Tchuinga P."/>
            <person name="Tenzing P."/>
            <person name="Tesfaye S."/>
            <person name="Theodore J."/>
            <person name="Thoulutsang Y."/>
            <person name="Topham K."/>
            <person name="Towey S."/>
            <person name="Tsamla T."/>
            <person name="Tsomo N."/>
            <person name="Vallee D."/>
            <person name="Vassiliev H."/>
            <person name="Venkataraman V."/>
            <person name="Vinson J."/>
            <person name="Vo A."/>
            <person name="Wade C."/>
            <person name="Wang S."/>
            <person name="Wangchuk T."/>
            <person name="Wangdi T."/>
            <person name="Whittaker C."/>
            <person name="Wilkinson J."/>
            <person name="Wu Y."/>
            <person name="Wyman D."/>
            <person name="Yadav S."/>
            <person name="Yang S."/>
            <person name="Yang X."/>
            <person name="Yeager S."/>
            <person name="Yee E."/>
            <person name="Young G."/>
            <person name="Zainoun J."/>
            <person name="Zembeck L."/>
            <person name="Zimmer A."/>
            <person name="Zody M."/>
            <person name="Lander E."/>
        </authorList>
    </citation>
    <scope>NUCLEOTIDE SEQUENCE [LARGE SCALE GENOMIC DNA]</scope>
</reference>
<reference evidence="1" key="2">
    <citation type="submission" date="2025-08" db="UniProtKB">
        <authorList>
            <consortium name="Ensembl"/>
        </authorList>
    </citation>
    <scope>IDENTIFICATION</scope>
</reference>
<dbReference type="AlphaFoldDB" id="H2YJ79"/>
<accession>H2YJ79</accession>
<dbReference type="InParanoid" id="H2YJ79"/>
<dbReference type="HOGENOM" id="CLU_3425047_0_0_1"/>
<evidence type="ECO:0000313" key="1">
    <source>
        <dbReference type="Ensembl" id="ENSCSAVP00000005378.1"/>
    </source>
</evidence>
<evidence type="ECO:0000313" key="2">
    <source>
        <dbReference type="Proteomes" id="UP000007875"/>
    </source>
</evidence>
<proteinExistence type="predicted"/>
<sequence length="22" mass="2386">MRGTCVGKSDLQMPLCWGAKTC</sequence>
<reference evidence="1" key="3">
    <citation type="submission" date="2025-09" db="UniProtKB">
        <authorList>
            <consortium name="Ensembl"/>
        </authorList>
    </citation>
    <scope>IDENTIFICATION</scope>
</reference>
<organism evidence="1 2">
    <name type="scientific">Ciona savignyi</name>
    <name type="common">Pacific transparent sea squirt</name>
    <dbReference type="NCBI Taxonomy" id="51511"/>
    <lineage>
        <taxon>Eukaryota</taxon>
        <taxon>Metazoa</taxon>
        <taxon>Chordata</taxon>
        <taxon>Tunicata</taxon>
        <taxon>Ascidiacea</taxon>
        <taxon>Phlebobranchia</taxon>
        <taxon>Cionidae</taxon>
        <taxon>Ciona</taxon>
    </lineage>
</organism>